<reference evidence="1 2" key="1">
    <citation type="submission" date="2021-01" db="EMBL/GenBank/DDBJ databases">
        <title>Genomic Encyclopedia of Type Strains, Phase IV (KMG-IV): sequencing the most valuable type-strain genomes for metagenomic binning, comparative biology and taxonomic classification.</title>
        <authorList>
            <person name="Goeker M."/>
        </authorList>
    </citation>
    <scope>NUCLEOTIDE SEQUENCE [LARGE SCALE GENOMIC DNA]</scope>
    <source>
        <strain evidence="1 2">DSM 25879</strain>
    </source>
</reference>
<dbReference type="EMBL" id="JAFBED010000003">
    <property type="protein sequence ID" value="MBM7619791.1"/>
    <property type="molecule type" value="Genomic_DNA"/>
</dbReference>
<accession>A0ABS2NYS2</accession>
<proteinExistence type="predicted"/>
<comment type="caution">
    <text evidence="1">The sequence shown here is derived from an EMBL/GenBank/DDBJ whole genome shotgun (WGS) entry which is preliminary data.</text>
</comment>
<keyword evidence="2" id="KW-1185">Reference proteome</keyword>
<sequence>MSFRVFLFFTWENLGTEIESVRLMKSYVRIGASYVRIKKHNVKNYRSYVRIKPSYVKISIKLSSKKYITSKGTTKLRR</sequence>
<dbReference type="Proteomes" id="UP000737402">
    <property type="component" value="Unassembled WGS sequence"/>
</dbReference>
<protein>
    <submittedName>
        <fullName evidence="1">Uncharacterized protein</fullName>
    </submittedName>
</protein>
<evidence type="ECO:0000313" key="1">
    <source>
        <dbReference type="EMBL" id="MBM7619791.1"/>
    </source>
</evidence>
<evidence type="ECO:0000313" key="2">
    <source>
        <dbReference type="Proteomes" id="UP000737402"/>
    </source>
</evidence>
<name>A0ABS2NYS2_9BACI</name>
<gene>
    <name evidence="1" type="ORF">JOC95_001643</name>
</gene>
<organism evidence="1 2">
    <name type="scientific">Sutcliffiella tianshenii</name>
    <dbReference type="NCBI Taxonomy" id="1463404"/>
    <lineage>
        <taxon>Bacteria</taxon>
        <taxon>Bacillati</taxon>
        <taxon>Bacillota</taxon>
        <taxon>Bacilli</taxon>
        <taxon>Bacillales</taxon>
        <taxon>Bacillaceae</taxon>
        <taxon>Sutcliffiella</taxon>
    </lineage>
</organism>